<dbReference type="InterPro" id="IPR042099">
    <property type="entry name" value="ANL_N_sf"/>
</dbReference>
<dbReference type="GO" id="GO:0006631">
    <property type="term" value="P:fatty acid metabolic process"/>
    <property type="evidence" value="ECO:0007669"/>
    <property type="project" value="TreeGrafter"/>
</dbReference>
<dbReference type="EMBL" id="JMCC02000113">
    <property type="protein sequence ID" value="KIG12905.1"/>
    <property type="molecule type" value="Genomic_DNA"/>
</dbReference>
<dbReference type="InterPro" id="IPR000873">
    <property type="entry name" value="AMP-dep_synth/lig_dom"/>
</dbReference>
<dbReference type="Proteomes" id="UP000031599">
    <property type="component" value="Unassembled WGS sequence"/>
</dbReference>
<dbReference type="Pfam" id="PF23562">
    <property type="entry name" value="AMP-binding_C_3"/>
    <property type="match status" value="1"/>
</dbReference>
<evidence type="ECO:0000259" key="2">
    <source>
        <dbReference type="Pfam" id="PF00501"/>
    </source>
</evidence>
<organism evidence="3 4">
    <name type="scientific">Enhygromyxa salina</name>
    <dbReference type="NCBI Taxonomy" id="215803"/>
    <lineage>
        <taxon>Bacteria</taxon>
        <taxon>Pseudomonadati</taxon>
        <taxon>Myxococcota</taxon>
        <taxon>Polyangia</taxon>
        <taxon>Nannocystales</taxon>
        <taxon>Nannocystaceae</taxon>
        <taxon>Enhygromyxa</taxon>
    </lineage>
</organism>
<sequence>METPPQWALPKLASPRVEISRRADGATILANTLPLGEYPRCLGDLLVANAKARPDQVFLGERSAGPTSPWRTVTWAQALTSVHSLAQALLDLGAGPERPLMLLSGNSIAHALLTLAAMHVGIPAVPVSVAYSLVSRDFAKLQVITQQITPGVVFVEQRKPFIRALEAAGLDALPLICADARQDPGPRAAKVERYESLLQLSPSEGVAHRFAKLGPNTIAKVLFTSGSTGLPKGVINTQRMLCSNQAALARVWPFLGEDAGRGRVPVICDWLPWNHTFGANFNFNLILMHGGSLWIDAGKPGPGAFEATLANLRERSPTLYFNVPRGFELLIPELEADAALRERFFANLDLVFYAAAALPQRLWTRLEQLALAARGHRLLMVSAWGSTETAPCSTAVYWPIERAGVIGNPIPGTEIALIDDGEKQELRVRGPNVTPGYWRDAQLSSAAFDEFGFYRIGDAGKLADPAHPEQGLEFDGRVSEDFKLSSGTWVHVGKLRLQAIAACEPLVADCVVTGHDQRELGLLVFPDLPACRKLAGLDREATAEQVVSHAAVRARIERGIEAHNRDHPSSSTRFARVVLLAEPPSIDANEITDKGYINQRAVLSHRVAQVEALVAGGPGVLTIGAEDGA</sequence>
<accession>A0A0C2CTG3</accession>
<dbReference type="SUPFAM" id="SSF56801">
    <property type="entry name" value="Acetyl-CoA synthetase-like"/>
    <property type="match status" value="1"/>
</dbReference>
<evidence type="ECO:0000256" key="1">
    <source>
        <dbReference type="ARBA" id="ARBA00006432"/>
    </source>
</evidence>
<evidence type="ECO:0000313" key="3">
    <source>
        <dbReference type="EMBL" id="KIG12905.1"/>
    </source>
</evidence>
<dbReference type="InterPro" id="IPR020845">
    <property type="entry name" value="AMP-binding_CS"/>
</dbReference>
<dbReference type="AlphaFoldDB" id="A0A0C2CTG3"/>
<dbReference type="GO" id="GO:0031956">
    <property type="term" value="F:medium-chain fatty acid-CoA ligase activity"/>
    <property type="evidence" value="ECO:0007669"/>
    <property type="project" value="TreeGrafter"/>
</dbReference>
<comment type="caution">
    <text evidence="3">The sequence shown here is derived from an EMBL/GenBank/DDBJ whole genome shotgun (WGS) entry which is preliminary data.</text>
</comment>
<gene>
    <name evidence="3" type="ORF">DB30_00861</name>
</gene>
<dbReference type="PANTHER" id="PTHR43201:SF8">
    <property type="entry name" value="ACYL-COA SYNTHETASE FAMILY MEMBER 3"/>
    <property type="match status" value="1"/>
</dbReference>
<dbReference type="PROSITE" id="PS00455">
    <property type="entry name" value="AMP_BINDING"/>
    <property type="match status" value="1"/>
</dbReference>
<evidence type="ECO:0000313" key="4">
    <source>
        <dbReference type="Proteomes" id="UP000031599"/>
    </source>
</evidence>
<dbReference type="Gene3D" id="3.40.50.12780">
    <property type="entry name" value="N-terminal domain of ligase-like"/>
    <property type="match status" value="1"/>
</dbReference>
<name>A0A0C2CTG3_9BACT</name>
<reference evidence="3 4" key="1">
    <citation type="submission" date="2014-12" db="EMBL/GenBank/DDBJ databases">
        <title>Genome assembly of Enhygromyxa salina DSM 15201.</title>
        <authorList>
            <person name="Sharma G."/>
            <person name="Subramanian S."/>
        </authorList>
    </citation>
    <scope>NUCLEOTIDE SEQUENCE [LARGE SCALE GENOMIC DNA]</scope>
    <source>
        <strain evidence="3 4">DSM 15201</strain>
    </source>
</reference>
<dbReference type="Pfam" id="PF00501">
    <property type="entry name" value="AMP-binding"/>
    <property type="match status" value="1"/>
</dbReference>
<protein>
    <submittedName>
        <fullName evidence="3">Feruloyl-CoA synthetase</fullName>
    </submittedName>
</protein>
<comment type="similarity">
    <text evidence="1">Belongs to the ATP-dependent AMP-binding enzyme family.</text>
</comment>
<proteinExistence type="inferred from homology"/>
<dbReference type="PANTHER" id="PTHR43201">
    <property type="entry name" value="ACYL-COA SYNTHETASE"/>
    <property type="match status" value="1"/>
</dbReference>
<dbReference type="RefSeq" id="WP_052556690.1">
    <property type="nucleotide sequence ID" value="NZ_JMCC02000113.1"/>
</dbReference>
<feature type="domain" description="AMP-dependent synthetase/ligase" evidence="2">
    <location>
        <begin position="49"/>
        <end position="438"/>
    </location>
</feature>